<proteinExistence type="predicted"/>
<dbReference type="InterPro" id="IPR058517">
    <property type="entry name" value="DUF8204"/>
</dbReference>
<organism evidence="3 4">
    <name type="scientific">Striga hermonthica</name>
    <name type="common">Purple witchweed</name>
    <name type="synonym">Buchnera hermonthica</name>
    <dbReference type="NCBI Taxonomy" id="68872"/>
    <lineage>
        <taxon>Eukaryota</taxon>
        <taxon>Viridiplantae</taxon>
        <taxon>Streptophyta</taxon>
        <taxon>Embryophyta</taxon>
        <taxon>Tracheophyta</taxon>
        <taxon>Spermatophyta</taxon>
        <taxon>Magnoliopsida</taxon>
        <taxon>eudicotyledons</taxon>
        <taxon>Gunneridae</taxon>
        <taxon>Pentapetalae</taxon>
        <taxon>asterids</taxon>
        <taxon>lamiids</taxon>
        <taxon>Lamiales</taxon>
        <taxon>Orobanchaceae</taxon>
        <taxon>Buchnereae</taxon>
        <taxon>Striga</taxon>
    </lineage>
</organism>
<feature type="compositionally biased region" description="Polar residues" evidence="1">
    <location>
        <begin position="34"/>
        <end position="45"/>
    </location>
</feature>
<accession>A0A9N7NVR1</accession>
<evidence type="ECO:0000259" key="2">
    <source>
        <dbReference type="Pfam" id="PF26631"/>
    </source>
</evidence>
<name>A0A9N7NVR1_STRHE</name>
<protein>
    <recommendedName>
        <fullName evidence="2">DUF8204 domain-containing protein</fullName>
    </recommendedName>
</protein>
<evidence type="ECO:0000256" key="1">
    <source>
        <dbReference type="SAM" id="MobiDB-lite"/>
    </source>
</evidence>
<dbReference type="PANTHER" id="PTHR34566">
    <property type="entry name" value="ALTERED INHERITANCE OF MITOCHONDRIA PROTEIN"/>
    <property type="match status" value="1"/>
</dbReference>
<evidence type="ECO:0000313" key="4">
    <source>
        <dbReference type="Proteomes" id="UP001153555"/>
    </source>
</evidence>
<dbReference type="OrthoDB" id="510712at2759"/>
<gene>
    <name evidence="3" type="ORF">SHERM_05786</name>
</gene>
<dbReference type="CDD" id="cd09272">
    <property type="entry name" value="RNase_HI_RT_Ty1"/>
    <property type="match status" value="1"/>
</dbReference>
<feature type="region of interest" description="Disordered" evidence="1">
    <location>
        <begin position="153"/>
        <end position="182"/>
    </location>
</feature>
<dbReference type="PANTHER" id="PTHR34566:SF2">
    <property type="entry name" value="ALTERED INHERITANCE OF MITOCHONDRIA PROTEIN"/>
    <property type="match status" value="1"/>
</dbReference>
<comment type="caution">
    <text evidence="3">The sequence shown here is derived from an EMBL/GenBank/DDBJ whole genome shotgun (WGS) entry which is preliminary data.</text>
</comment>
<dbReference type="EMBL" id="CACSLK010031421">
    <property type="protein sequence ID" value="CAA0839217.1"/>
    <property type="molecule type" value="Genomic_DNA"/>
</dbReference>
<keyword evidence="4" id="KW-1185">Reference proteome</keyword>
<feature type="region of interest" description="Disordered" evidence="1">
    <location>
        <begin position="1"/>
        <end position="48"/>
    </location>
</feature>
<evidence type="ECO:0000313" key="3">
    <source>
        <dbReference type="EMBL" id="CAA0839217.1"/>
    </source>
</evidence>
<dbReference type="AlphaFoldDB" id="A0A9N7NVR1"/>
<reference evidence="3" key="1">
    <citation type="submission" date="2019-12" db="EMBL/GenBank/DDBJ databases">
        <authorList>
            <person name="Scholes J."/>
        </authorList>
    </citation>
    <scope>NUCLEOTIDE SEQUENCE</scope>
</reference>
<dbReference type="Proteomes" id="UP001153555">
    <property type="component" value="Unassembled WGS sequence"/>
</dbReference>
<dbReference type="Pfam" id="PF26631">
    <property type="entry name" value="DUF8204"/>
    <property type="match status" value="1"/>
</dbReference>
<sequence length="382" mass="41938">MAESPSTKSVPADINTKSDDSNQLNQSDRRACHSSPTKSTNTAEATGNGIGNKAKSCKGCLYYSSRFKDDSRNPLCVGLTRSLPNVPPYIVGQSEVEASKEGRNLVEFRYACVGYSLYKDHKGQAPSGQQPQAELPVCLGLEVLVDRRVNPSAEAAPNPAHVHNKGDGNDLPQRRTPKPTNAIGEEFTRNANLVANGVAKNICKDPTFYRQLIGVFDLFGCHSADIANVVHIVSQFMCAPRTTHHSAVLHIILYVKGTLLHDFHFSARSSLALSDYSNEGWAGDHTDHHSTTEFCFFLGDSLISWRNKKQTLVSRLNVNSEYRALVDSTSDVLWLGQLLDHLGAPWSSSTSLHCDSHSAIKISHYDLFMGAPSIEINCHFIQ</sequence>
<feature type="domain" description="DUF8204" evidence="2">
    <location>
        <begin position="53"/>
        <end position="144"/>
    </location>
</feature>